<protein>
    <recommendedName>
        <fullName evidence="4">G-protein coupled receptors family 1 profile domain-containing protein</fullName>
    </recommendedName>
</protein>
<dbReference type="Proteomes" id="UP001608902">
    <property type="component" value="Unassembled WGS sequence"/>
</dbReference>
<keyword evidence="1" id="KW-1133">Transmembrane helix</keyword>
<name>A0ABD6F2F1_9BILA</name>
<evidence type="ECO:0000256" key="1">
    <source>
        <dbReference type="SAM" id="Phobius"/>
    </source>
</evidence>
<accession>A0ABD6F2F1</accession>
<comment type="caution">
    <text evidence="2">The sequence shown here is derived from an EMBL/GenBank/DDBJ whole genome shotgun (WGS) entry which is preliminary data.</text>
</comment>
<keyword evidence="3" id="KW-1185">Reference proteome</keyword>
<evidence type="ECO:0008006" key="4">
    <source>
        <dbReference type="Google" id="ProtNLM"/>
    </source>
</evidence>
<feature type="non-terminal residue" evidence="2">
    <location>
        <position position="58"/>
    </location>
</feature>
<proteinExistence type="predicted"/>
<feature type="transmembrane region" description="Helical" evidence="1">
    <location>
        <begin position="26"/>
        <end position="51"/>
    </location>
</feature>
<keyword evidence="1" id="KW-0812">Transmembrane</keyword>
<gene>
    <name evidence="2" type="ORF">AB6A40_010893</name>
</gene>
<evidence type="ECO:0000313" key="2">
    <source>
        <dbReference type="EMBL" id="MFH4984184.1"/>
    </source>
</evidence>
<keyword evidence="1" id="KW-0472">Membrane</keyword>
<reference evidence="2 3" key="1">
    <citation type="submission" date="2024-08" db="EMBL/GenBank/DDBJ databases">
        <title>Gnathostoma spinigerum genome.</title>
        <authorList>
            <person name="Gonzalez-Bertolin B."/>
            <person name="Monzon S."/>
            <person name="Zaballos A."/>
            <person name="Jimenez P."/>
            <person name="Dekumyoy P."/>
            <person name="Varona S."/>
            <person name="Cuesta I."/>
            <person name="Sumanam S."/>
            <person name="Adisakwattana P."/>
            <person name="Gasser R.B."/>
            <person name="Hernandez-Gonzalez A."/>
            <person name="Young N.D."/>
            <person name="Perteguer M.J."/>
        </authorList>
    </citation>
    <scope>NUCLEOTIDE SEQUENCE [LARGE SCALE GENOMIC DNA]</scope>
    <source>
        <strain evidence="2">AL3</strain>
        <tissue evidence="2">Liver</tissue>
    </source>
</reference>
<organism evidence="2 3">
    <name type="scientific">Gnathostoma spinigerum</name>
    <dbReference type="NCBI Taxonomy" id="75299"/>
    <lineage>
        <taxon>Eukaryota</taxon>
        <taxon>Metazoa</taxon>
        <taxon>Ecdysozoa</taxon>
        <taxon>Nematoda</taxon>
        <taxon>Chromadorea</taxon>
        <taxon>Rhabditida</taxon>
        <taxon>Spirurina</taxon>
        <taxon>Gnathostomatomorpha</taxon>
        <taxon>Gnathostomatoidea</taxon>
        <taxon>Gnathostomatidae</taxon>
        <taxon>Gnathostoma</taxon>
    </lineage>
</organism>
<dbReference type="EMBL" id="JBGFUD010015727">
    <property type="protein sequence ID" value="MFH4984184.1"/>
    <property type="molecule type" value="Genomic_DNA"/>
</dbReference>
<dbReference type="AlphaFoldDB" id="A0ABD6F2F1"/>
<sequence>MDDEMTDIDSSEPICGEFEDCTLLRFTFLMCASVISVFGALSNLLLVFIFVTQKRLST</sequence>
<evidence type="ECO:0000313" key="3">
    <source>
        <dbReference type="Proteomes" id="UP001608902"/>
    </source>
</evidence>